<accession>A0ABW4H2K3</accession>
<dbReference type="InterPro" id="IPR040198">
    <property type="entry name" value="Fido_containing"/>
</dbReference>
<dbReference type="Gene3D" id="1.10.3290.10">
    <property type="entry name" value="Fido-like domain"/>
    <property type="match status" value="1"/>
</dbReference>
<name>A0ABW4H2K3_9LACO</name>
<dbReference type="PROSITE" id="PS51459">
    <property type="entry name" value="FIDO"/>
    <property type="match status" value="1"/>
</dbReference>
<dbReference type="InterPro" id="IPR036597">
    <property type="entry name" value="Fido-like_dom_sf"/>
</dbReference>
<dbReference type="SUPFAM" id="SSF140931">
    <property type="entry name" value="Fic-like"/>
    <property type="match status" value="1"/>
</dbReference>
<dbReference type="Pfam" id="PF02661">
    <property type="entry name" value="Fic"/>
    <property type="match status" value="1"/>
</dbReference>
<reference evidence="3" key="1">
    <citation type="journal article" date="2019" name="Int. J. Syst. Evol. Microbiol.">
        <title>The Global Catalogue of Microorganisms (GCM) 10K type strain sequencing project: providing services to taxonomists for standard genome sequencing and annotation.</title>
        <authorList>
            <consortium name="The Broad Institute Genomics Platform"/>
            <consortium name="The Broad Institute Genome Sequencing Center for Infectious Disease"/>
            <person name="Wu L."/>
            <person name="Ma J."/>
        </authorList>
    </citation>
    <scope>NUCLEOTIDE SEQUENCE [LARGE SCALE GENOMIC DNA]</scope>
    <source>
        <strain evidence="3">CCM 8906</strain>
    </source>
</reference>
<gene>
    <name evidence="2" type="ORF">ACFQ5T_04760</name>
</gene>
<sequence>MDYQLLAKYKYNGSGPRYSAAEVDFEYQNRLNGYSTIVTALHPMLEVNREGQQTNRFPLFFVQINEIIQLDDIIKRNSQQIRQIMKQLPGIAKTSYSNRLLTSEIYFTNEIEGVKTDRVEIGTVVAERQQQLVAHKPRRLESTVHQYATVLQGTSENIQSLADFRRIYDELLKGEIAQSELPDGELFRNDEVYIGTASRRVHVPPMNEDAITEALVPLITFMNSHQTAYLTKAVVTHFMFENTHPFNDGNGRMGRYLLASYIANKLDPFTGLSISGAIHQQRDTYYRVFKDADDAENRADVTLFVKTMLEIIESGQDHVIRALQDLSDELTAVSAQLQQVVSEEAFPVAYIFAQSSLFAGNEELGIKDTELIEVLNKRNSRQFSRAVIKRIINQLEDENIIVRVKSRPLQHVLSKQFRK</sequence>
<dbReference type="RefSeq" id="WP_125700606.1">
    <property type="nucleotide sequence ID" value="NZ_JBHTOM010000005.1"/>
</dbReference>
<evidence type="ECO:0000259" key="1">
    <source>
        <dbReference type="PROSITE" id="PS51459"/>
    </source>
</evidence>
<dbReference type="Proteomes" id="UP001597195">
    <property type="component" value="Unassembled WGS sequence"/>
</dbReference>
<proteinExistence type="predicted"/>
<dbReference type="PANTHER" id="PTHR13504:SF40">
    <property type="entry name" value="FIDO DOMAIN-CONTAINING PROTEIN"/>
    <property type="match status" value="1"/>
</dbReference>
<dbReference type="InterPro" id="IPR003812">
    <property type="entry name" value="Fido"/>
</dbReference>
<organism evidence="2 3">
    <name type="scientific">Levilactobacillus fuyuanensis</name>
    <dbReference type="NCBI Taxonomy" id="2486022"/>
    <lineage>
        <taxon>Bacteria</taxon>
        <taxon>Bacillati</taxon>
        <taxon>Bacillota</taxon>
        <taxon>Bacilli</taxon>
        <taxon>Lactobacillales</taxon>
        <taxon>Lactobacillaceae</taxon>
        <taxon>Levilactobacillus</taxon>
    </lineage>
</organism>
<keyword evidence="3" id="KW-1185">Reference proteome</keyword>
<feature type="domain" description="Fido" evidence="1">
    <location>
        <begin position="159"/>
        <end position="307"/>
    </location>
</feature>
<evidence type="ECO:0000313" key="2">
    <source>
        <dbReference type="EMBL" id="MFD1548995.1"/>
    </source>
</evidence>
<dbReference type="EMBL" id="JBHTOM010000005">
    <property type="protein sequence ID" value="MFD1548995.1"/>
    <property type="molecule type" value="Genomic_DNA"/>
</dbReference>
<evidence type="ECO:0000313" key="3">
    <source>
        <dbReference type="Proteomes" id="UP001597195"/>
    </source>
</evidence>
<protein>
    <submittedName>
        <fullName evidence="2">Fic family protein</fullName>
    </submittedName>
</protein>
<comment type="caution">
    <text evidence="2">The sequence shown here is derived from an EMBL/GenBank/DDBJ whole genome shotgun (WGS) entry which is preliminary data.</text>
</comment>
<dbReference type="PANTHER" id="PTHR13504">
    <property type="entry name" value="FIDO DOMAIN-CONTAINING PROTEIN DDB_G0283145"/>
    <property type="match status" value="1"/>
</dbReference>